<evidence type="ECO:0000256" key="12">
    <source>
        <dbReference type="ARBA" id="ARBA00060737"/>
    </source>
</evidence>
<dbReference type="InterPro" id="IPR039133">
    <property type="entry name" value="RNF25"/>
</dbReference>
<accession>A0A6P3Q4E2</accession>
<dbReference type="SMART" id="SM00184">
    <property type="entry name" value="RING"/>
    <property type="match status" value="1"/>
</dbReference>
<dbReference type="Pfam" id="PF05773">
    <property type="entry name" value="RWD"/>
    <property type="match status" value="1"/>
</dbReference>
<dbReference type="FunFam" id="3.30.40.10:FF:000215">
    <property type="entry name" value="E3 ubiquitin-protein ligase RNF25"/>
    <property type="match status" value="1"/>
</dbReference>
<dbReference type="CDD" id="cd23818">
    <property type="entry name" value="RWD_RNF25"/>
    <property type="match status" value="1"/>
</dbReference>
<dbReference type="OrthoDB" id="432311at2759"/>
<evidence type="ECO:0000256" key="4">
    <source>
        <dbReference type="ARBA" id="ARBA00012483"/>
    </source>
</evidence>
<dbReference type="AlphaFoldDB" id="A0A6P3Q4E2"/>
<evidence type="ECO:0000256" key="6">
    <source>
        <dbReference type="ARBA" id="ARBA00022679"/>
    </source>
</evidence>
<dbReference type="Proteomes" id="UP000515202">
    <property type="component" value="Unplaced"/>
</dbReference>
<dbReference type="GO" id="GO:0005634">
    <property type="term" value="C:nucleus"/>
    <property type="evidence" value="ECO:0007669"/>
    <property type="project" value="TreeGrafter"/>
</dbReference>
<dbReference type="InterPro" id="IPR016135">
    <property type="entry name" value="UBQ-conjugating_enzyme/RWD"/>
</dbReference>
<evidence type="ECO:0000256" key="8">
    <source>
        <dbReference type="ARBA" id="ARBA00022771"/>
    </source>
</evidence>
<feature type="domain" description="RING-type" evidence="18">
    <location>
        <begin position="135"/>
        <end position="202"/>
    </location>
</feature>
<dbReference type="FunFam" id="3.10.110.10:FF:000052">
    <property type="entry name" value="Putative e3 ubiquitin-protein ligase rnf25"/>
    <property type="match status" value="1"/>
</dbReference>
<keyword evidence="5" id="KW-0963">Cytoplasm</keyword>
<dbReference type="PANTHER" id="PTHR13198:SF4">
    <property type="entry name" value="E3 UBIQUITIN-PROTEIN LIGASE RNF25"/>
    <property type="match status" value="1"/>
</dbReference>
<dbReference type="InterPro" id="IPR013083">
    <property type="entry name" value="Znf_RING/FYVE/PHD"/>
</dbReference>
<evidence type="ECO:0000259" key="19">
    <source>
        <dbReference type="PROSITE" id="PS50908"/>
    </source>
</evidence>
<evidence type="ECO:0000256" key="10">
    <source>
        <dbReference type="ARBA" id="ARBA00022833"/>
    </source>
</evidence>
<dbReference type="GO" id="GO:0061630">
    <property type="term" value="F:ubiquitin protein ligase activity"/>
    <property type="evidence" value="ECO:0007669"/>
    <property type="project" value="UniProtKB-EC"/>
</dbReference>
<comment type="function">
    <text evidence="11">E3 ubiquitin-protein ligase that plays a key role in the RNF14-RNF25 translation quality control pathway, a pathway that takes place when a ribosome has stalled during translation, and which promotes ubiquitination and degradation of translation factors on stalled ribosomes. Catalyzes ubiquitination of RPS27A in response to ribosome collisions, promoting activation of RNF14. RNF25 catalyzes ubiquitination of other ribosomal proteins on stalled ribosomes, such as RPL0, RPL1, RPL12, RPS13 and RPS17. Also involved in ubiquitination and degradation of stalled ETF1/eRF1. Independently of its function in the response to stalled ribosomes, mediates ubiquitination and subsequent proteasomal degradation of NKD2. May also stimulate transcription mediated by NF-kappa-B via its interaction with RELA/p65.</text>
</comment>
<dbReference type="PROSITE" id="PS50089">
    <property type="entry name" value="ZF_RING_2"/>
    <property type="match status" value="1"/>
</dbReference>
<keyword evidence="10" id="KW-0862">Zinc</keyword>
<feature type="compositionally biased region" description="Low complexity" evidence="17">
    <location>
        <begin position="288"/>
        <end position="300"/>
    </location>
</feature>
<evidence type="ECO:0000256" key="14">
    <source>
        <dbReference type="ARBA" id="ARBA00067354"/>
    </source>
</evidence>
<evidence type="ECO:0000259" key="18">
    <source>
        <dbReference type="PROSITE" id="PS50089"/>
    </source>
</evidence>
<evidence type="ECO:0000256" key="7">
    <source>
        <dbReference type="ARBA" id="ARBA00022723"/>
    </source>
</evidence>
<evidence type="ECO:0000256" key="1">
    <source>
        <dbReference type="ARBA" id="ARBA00000900"/>
    </source>
</evidence>
<keyword evidence="6" id="KW-0808">Transferase</keyword>
<dbReference type="InterPro" id="IPR001841">
    <property type="entry name" value="Znf_RING"/>
</dbReference>
<evidence type="ECO:0000256" key="17">
    <source>
        <dbReference type="SAM" id="MobiDB-lite"/>
    </source>
</evidence>
<reference evidence="21" key="1">
    <citation type="submission" date="2025-08" db="UniProtKB">
        <authorList>
            <consortium name="RefSeq"/>
        </authorList>
    </citation>
    <scope>IDENTIFICATION</scope>
    <source>
        <tissue evidence="21">Kidney</tissue>
    </source>
</reference>
<evidence type="ECO:0000256" key="15">
    <source>
        <dbReference type="ARBA" id="ARBA00075535"/>
    </source>
</evidence>
<feature type="region of interest" description="Disordered" evidence="17">
    <location>
        <begin position="267"/>
        <end position="306"/>
    </location>
</feature>
<dbReference type="RefSeq" id="XP_011356892.1">
    <property type="nucleotide sequence ID" value="XM_011358590.2"/>
</dbReference>
<comment type="subcellular location">
    <subcellularLocation>
        <location evidence="2">Cytoplasm</location>
    </subcellularLocation>
</comment>
<evidence type="ECO:0000256" key="3">
    <source>
        <dbReference type="ARBA" id="ARBA00004906"/>
    </source>
</evidence>
<dbReference type="GeneID" id="105291057"/>
<dbReference type="SUPFAM" id="SSF57850">
    <property type="entry name" value="RING/U-box"/>
    <property type="match status" value="1"/>
</dbReference>
<protein>
    <recommendedName>
        <fullName evidence="14">E3 ubiquitin-protein ligase RNF25</fullName>
        <ecNumber evidence="4">2.3.2.27</ecNumber>
    </recommendedName>
    <alternativeName>
        <fullName evidence="15">RING finger protein 25</fullName>
    </alternativeName>
</protein>
<keyword evidence="9" id="KW-0833">Ubl conjugation pathway</keyword>
<dbReference type="EC" id="2.3.2.27" evidence="4"/>
<evidence type="ECO:0000256" key="5">
    <source>
        <dbReference type="ARBA" id="ARBA00022490"/>
    </source>
</evidence>
<keyword evidence="8 16" id="KW-0863">Zinc-finger</keyword>
<keyword evidence="20" id="KW-1185">Reference proteome</keyword>
<evidence type="ECO:0000256" key="16">
    <source>
        <dbReference type="PROSITE-ProRule" id="PRU00175"/>
    </source>
</evidence>
<evidence type="ECO:0000256" key="13">
    <source>
        <dbReference type="ARBA" id="ARBA00062899"/>
    </source>
</evidence>
<dbReference type="PROSITE" id="PS50908">
    <property type="entry name" value="RWD"/>
    <property type="match status" value="1"/>
</dbReference>
<keyword evidence="7" id="KW-0479">Metal-binding</keyword>
<dbReference type="Gene3D" id="3.10.110.10">
    <property type="entry name" value="Ubiquitin Conjugating Enzyme"/>
    <property type="match status" value="1"/>
</dbReference>
<gene>
    <name evidence="21" type="primary">RNF25</name>
</gene>
<evidence type="ECO:0000313" key="20">
    <source>
        <dbReference type="Proteomes" id="UP000515202"/>
    </source>
</evidence>
<name>A0A6P3Q4E2_PTEVA</name>
<dbReference type="CTD" id="64320"/>
<comment type="catalytic activity">
    <reaction evidence="1">
        <text>S-ubiquitinyl-[E2 ubiquitin-conjugating enzyme]-L-cysteine + [acceptor protein]-L-lysine = [E2 ubiquitin-conjugating enzyme]-L-cysteine + N(6)-ubiquitinyl-[acceptor protein]-L-lysine.</text>
        <dbReference type="EC" id="2.3.2.27"/>
    </reaction>
</comment>
<feature type="compositionally biased region" description="Basic and acidic residues" evidence="17">
    <location>
        <begin position="413"/>
        <end position="424"/>
    </location>
</feature>
<evidence type="ECO:0000313" key="21">
    <source>
        <dbReference type="RefSeq" id="XP_011356892.1"/>
    </source>
</evidence>
<evidence type="ECO:0000256" key="2">
    <source>
        <dbReference type="ARBA" id="ARBA00004496"/>
    </source>
</evidence>
<organism evidence="20 21">
    <name type="scientific">Pteropus vampyrus</name>
    <name type="common">Large flying fox</name>
    <dbReference type="NCBI Taxonomy" id="132908"/>
    <lineage>
        <taxon>Eukaryota</taxon>
        <taxon>Metazoa</taxon>
        <taxon>Chordata</taxon>
        <taxon>Craniata</taxon>
        <taxon>Vertebrata</taxon>
        <taxon>Euteleostomi</taxon>
        <taxon>Mammalia</taxon>
        <taxon>Eutheria</taxon>
        <taxon>Laurasiatheria</taxon>
        <taxon>Chiroptera</taxon>
        <taxon>Yinpterochiroptera</taxon>
        <taxon>Pteropodoidea</taxon>
        <taxon>Pteropodidae</taxon>
        <taxon>Pteropodinae</taxon>
        <taxon>Pteropus</taxon>
    </lineage>
</organism>
<dbReference type="PANTHER" id="PTHR13198">
    <property type="entry name" value="RING FINGER PROTEIN 25"/>
    <property type="match status" value="1"/>
</dbReference>
<comment type="similarity">
    <text evidence="12">Belongs to the RNF25 family.</text>
</comment>
<evidence type="ECO:0000256" key="11">
    <source>
        <dbReference type="ARBA" id="ARBA00059811"/>
    </source>
</evidence>
<sequence length="459" mass="51441">MAASASAAAGEEDWVLPSEVEVLESIYLDELQVVKGNGRSSPWEVYITLHPATAEDQDSQYVCFTLVLQVPAQYPHEVPQISIRNPRGLSDEQIHKISQALSQVAKAGLGAAMLYELIEKGKEILTDNNIPHGQCVICLYDFQENEAFTKTPCYHYFHCHCLARYIQHMEHELQVQGQEQEQERQHATTKQKAVGVQCPVCREPLVYDLASLKAAPEPQQPMELYQPNEESLRQQEERKRLYQRQQERGGIIDLEAERNRYFISLQQPPAPLEPDSAADASRGAQPPSALATELSTSSTAQPTLSAPLPVASQYTCEKIPRAEANQQKLGETQKAMLDPPRANRGPWRQPERKHLKGGEYNVSKGTNDTQELPPPEGPLKEPMDIKPEPHNQGVEGPSQEKGPGNWHGPPPRRTRDYARWERSKGRTPGSSYPRLPRGRGAYRPGTRRETLSLESEDGS</sequence>
<comment type="pathway">
    <text evidence="3">Protein modification; protein ubiquitination.</text>
</comment>
<dbReference type="CDD" id="cd16470">
    <property type="entry name" value="RING-H2_RNF25"/>
    <property type="match status" value="1"/>
</dbReference>
<feature type="domain" description="RWD" evidence="19">
    <location>
        <begin position="18"/>
        <end position="128"/>
    </location>
</feature>
<dbReference type="GO" id="GO:0016567">
    <property type="term" value="P:protein ubiquitination"/>
    <property type="evidence" value="ECO:0007669"/>
    <property type="project" value="TreeGrafter"/>
</dbReference>
<feature type="compositionally biased region" description="Basic and acidic residues" evidence="17">
    <location>
        <begin position="378"/>
        <end position="389"/>
    </location>
</feature>
<dbReference type="GO" id="GO:0005737">
    <property type="term" value="C:cytoplasm"/>
    <property type="evidence" value="ECO:0007669"/>
    <property type="project" value="UniProtKB-SubCell"/>
</dbReference>
<evidence type="ECO:0000256" key="9">
    <source>
        <dbReference type="ARBA" id="ARBA00022786"/>
    </source>
</evidence>
<comment type="subunit">
    <text evidence="13">Interacts with UBE2D2, and may also interact with UBE2E1 and UBE2E3. Interacts with RELA/p65.</text>
</comment>
<dbReference type="InterPro" id="IPR006575">
    <property type="entry name" value="RWD_dom"/>
</dbReference>
<dbReference type="GO" id="GO:0008270">
    <property type="term" value="F:zinc ion binding"/>
    <property type="evidence" value="ECO:0007669"/>
    <property type="project" value="UniProtKB-KW"/>
</dbReference>
<dbReference type="Gene3D" id="3.30.40.10">
    <property type="entry name" value="Zinc/RING finger domain, C3HC4 (zinc finger)"/>
    <property type="match status" value="1"/>
</dbReference>
<dbReference type="Pfam" id="PF17123">
    <property type="entry name" value="zf-RING_11"/>
    <property type="match status" value="1"/>
</dbReference>
<dbReference type="KEGG" id="pvp:105291057"/>
<dbReference type="SUPFAM" id="SSF54495">
    <property type="entry name" value="UBC-like"/>
    <property type="match status" value="1"/>
</dbReference>
<dbReference type="SMART" id="SM00591">
    <property type="entry name" value="RWD"/>
    <property type="match status" value="1"/>
</dbReference>
<feature type="region of interest" description="Disordered" evidence="17">
    <location>
        <begin position="330"/>
        <end position="459"/>
    </location>
</feature>
<proteinExistence type="inferred from homology"/>